<proteinExistence type="predicted"/>
<name>A0A7S4EZ56_CHRCT</name>
<dbReference type="InterPro" id="IPR032675">
    <property type="entry name" value="LRR_dom_sf"/>
</dbReference>
<organism evidence="4">
    <name type="scientific">Chrysotila carterae</name>
    <name type="common">Marine alga</name>
    <name type="synonym">Syracosphaera carterae</name>
    <dbReference type="NCBI Taxonomy" id="13221"/>
    <lineage>
        <taxon>Eukaryota</taxon>
        <taxon>Haptista</taxon>
        <taxon>Haptophyta</taxon>
        <taxon>Prymnesiophyceae</taxon>
        <taxon>Isochrysidales</taxon>
        <taxon>Isochrysidaceae</taxon>
        <taxon>Chrysotila</taxon>
    </lineage>
</organism>
<feature type="compositionally biased region" description="Pro residues" evidence="1">
    <location>
        <begin position="45"/>
        <end position="129"/>
    </location>
</feature>
<dbReference type="PANTHER" id="PTHR48057">
    <property type="entry name" value="LEUCINE-RICH REPEAT SERINE/THREONINE-PROTEIN KINASE 1"/>
    <property type="match status" value="1"/>
</dbReference>
<dbReference type="PANTHER" id="PTHR48057:SF7">
    <property type="entry name" value="LEUCINE-RICH REPEAT SERINE_THREONINE-PROTEIN KINASE 1"/>
    <property type="match status" value="1"/>
</dbReference>
<feature type="signal peptide" evidence="3">
    <location>
        <begin position="1"/>
        <end position="32"/>
    </location>
</feature>
<keyword evidence="2" id="KW-1133">Transmembrane helix</keyword>
<sequence>MALSQSTVRLLPMVHSRQLLLLTLSALRASLGTTFPPFTAGPALPASPPLPPAPPKAPSPPLPPPSPSCPPLPPAPPSLPFPPLSPPPPSPPSPPTVPPAAPPPSPRPPPPCRPPPMLPAPPSPPPPPNTAYAALSALYNATNGDGWSSNSGWLSTRDPCLPPPDTGSNGIWYGIDCISGEVTHLDLSANKLSGTLPPQLALLSHSLQFIDISFNSGGYGHLHGTLPSQFGKFTELDVFALRANHISGTIPLSLSTLTRASLIDLRRNRLSGTIPTQASELCRFTDATTGYSDCCRLQRIDTPTNNLTCPYKNANADASITRSPCLVQSCCFEAGLCSPYAPPPPPPPLLSPPTRPPPSLPESSDDDGSGDGWKLWFMLLLLVFPFPCVSACLVLVVRLLRVYECGCPGLAPYVENLAEATDIDTSRNGETDVTRQSTERTLKHSHTLRRVESNGGFKWNRVNTWMENDR</sequence>
<dbReference type="SUPFAM" id="SSF52058">
    <property type="entry name" value="L domain-like"/>
    <property type="match status" value="1"/>
</dbReference>
<evidence type="ECO:0000313" key="4">
    <source>
        <dbReference type="EMBL" id="CAE0761861.1"/>
    </source>
</evidence>
<dbReference type="Gene3D" id="3.80.10.10">
    <property type="entry name" value="Ribonuclease Inhibitor"/>
    <property type="match status" value="1"/>
</dbReference>
<dbReference type="InterPro" id="IPR052595">
    <property type="entry name" value="LRRC69/RLP"/>
</dbReference>
<gene>
    <name evidence="4" type="ORF">PCAR00345_LOCUS14473</name>
</gene>
<feature type="region of interest" description="Disordered" evidence="1">
    <location>
        <begin position="42"/>
        <end position="129"/>
    </location>
</feature>
<dbReference type="InterPro" id="IPR001611">
    <property type="entry name" value="Leu-rich_rpt"/>
</dbReference>
<evidence type="ECO:0000256" key="1">
    <source>
        <dbReference type="SAM" id="MobiDB-lite"/>
    </source>
</evidence>
<dbReference type="Pfam" id="PF00560">
    <property type="entry name" value="LRR_1"/>
    <property type="match status" value="1"/>
</dbReference>
<dbReference type="EMBL" id="HBIZ01022905">
    <property type="protein sequence ID" value="CAE0761861.1"/>
    <property type="molecule type" value="Transcribed_RNA"/>
</dbReference>
<feature type="region of interest" description="Disordered" evidence="1">
    <location>
        <begin position="343"/>
        <end position="367"/>
    </location>
</feature>
<feature type="transmembrane region" description="Helical" evidence="2">
    <location>
        <begin position="375"/>
        <end position="397"/>
    </location>
</feature>
<keyword evidence="2" id="KW-0812">Transmembrane</keyword>
<feature type="chain" id="PRO_5031348037" description="Leucine-rich repeat-containing N-terminal plant-type domain-containing protein" evidence="3">
    <location>
        <begin position="33"/>
        <end position="470"/>
    </location>
</feature>
<feature type="compositionally biased region" description="Pro residues" evidence="1">
    <location>
        <begin position="343"/>
        <end position="360"/>
    </location>
</feature>
<evidence type="ECO:0000256" key="2">
    <source>
        <dbReference type="SAM" id="Phobius"/>
    </source>
</evidence>
<keyword evidence="3" id="KW-0732">Signal</keyword>
<dbReference type="AlphaFoldDB" id="A0A7S4EZ56"/>
<reference evidence="4" key="1">
    <citation type="submission" date="2021-01" db="EMBL/GenBank/DDBJ databases">
        <authorList>
            <person name="Corre E."/>
            <person name="Pelletier E."/>
            <person name="Niang G."/>
            <person name="Scheremetjew M."/>
            <person name="Finn R."/>
            <person name="Kale V."/>
            <person name="Holt S."/>
            <person name="Cochrane G."/>
            <person name="Meng A."/>
            <person name="Brown T."/>
            <person name="Cohen L."/>
        </authorList>
    </citation>
    <scope>NUCLEOTIDE SEQUENCE</scope>
    <source>
        <strain evidence="4">CCMP645</strain>
    </source>
</reference>
<evidence type="ECO:0008006" key="5">
    <source>
        <dbReference type="Google" id="ProtNLM"/>
    </source>
</evidence>
<protein>
    <recommendedName>
        <fullName evidence="5">Leucine-rich repeat-containing N-terminal plant-type domain-containing protein</fullName>
    </recommendedName>
</protein>
<keyword evidence="2" id="KW-0472">Membrane</keyword>
<evidence type="ECO:0000256" key="3">
    <source>
        <dbReference type="SAM" id="SignalP"/>
    </source>
</evidence>
<dbReference type="PRINTS" id="PR01217">
    <property type="entry name" value="PRICHEXTENSN"/>
</dbReference>
<accession>A0A7S4EZ56</accession>